<feature type="domain" description="Amidohydrolase-related" evidence="1">
    <location>
        <begin position="3"/>
        <end position="236"/>
    </location>
</feature>
<dbReference type="InterPro" id="IPR052358">
    <property type="entry name" value="Aro_Compnd_Degr_Hydrolases"/>
</dbReference>
<reference evidence="3" key="1">
    <citation type="journal article" date="2019" name="Int. J. Syst. Evol. Microbiol.">
        <title>The Global Catalogue of Microorganisms (GCM) 10K type strain sequencing project: providing services to taxonomists for standard genome sequencing and annotation.</title>
        <authorList>
            <consortium name="The Broad Institute Genomics Platform"/>
            <consortium name="The Broad Institute Genome Sequencing Center for Infectious Disease"/>
            <person name="Wu L."/>
            <person name="Ma J."/>
        </authorList>
    </citation>
    <scope>NUCLEOTIDE SEQUENCE [LARGE SCALE GENOMIC DNA]</scope>
    <source>
        <strain evidence="3">JCM 17804</strain>
    </source>
</reference>
<evidence type="ECO:0000313" key="3">
    <source>
        <dbReference type="Proteomes" id="UP001500975"/>
    </source>
</evidence>
<dbReference type="Proteomes" id="UP001500975">
    <property type="component" value="Unassembled WGS sequence"/>
</dbReference>
<dbReference type="Pfam" id="PF04909">
    <property type="entry name" value="Amidohydro_2"/>
    <property type="match status" value="1"/>
</dbReference>
<protein>
    <submittedName>
        <fullName evidence="2">Amidohydrolase family protein</fullName>
    </submittedName>
</protein>
<dbReference type="PANTHER" id="PTHR35563:SF2">
    <property type="entry name" value="BARREL METAL-DEPENDENT HYDROLASE, PUTATIVE (AFU_ORTHOLOGUE AFUA_1G16240)-RELATED"/>
    <property type="match status" value="1"/>
</dbReference>
<accession>A0ABP8HE69</accession>
<sequence>MLDAIGFTRGVLVQPSAHGLDNRALLNALSVDPARVRGVAVVDQGASVESLAALKSRGVRGLRFSRLLDAHGASRYKNTVDVSAIDELLPKMLEVGLHAQLWLGVDELAELSPLIRSASIPFVIDHLGRCDARRGVGDTAFQLMCDLVREGHLWVKLTPYRASTEFPHYQDMRPFHEHLVATRPDRLLWGSDWPHVNIQRHVPDAGHLVDLLDSWTPDRSTWRQILVSNPSQLYDF</sequence>
<keyword evidence="3" id="KW-1185">Reference proteome</keyword>
<dbReference type="Gene3D" id="3.20.20.140">
    <property type="entry name" value="Metal-dependent hydrolases"/>
    <property type="match status" value="1"/>
</dbReference>
<dbReference type="SUPFAM" id="SSF51556">
    <property type="entry name" value="Metallo-dependent hydrolases"/>
    <property type="match status" value="1"/>
</dbReference>
<name>A0ABP8HE69_9BURK</name>
<proteinExistence type="predicted"/>
<dbReference type="InterPro" id="IPR032466">
    <property type="entry name" value="Metal_Hydrolase"/>
</dbReference>
<comment type="caution">
    <text evidence="2">The sequence shown here is derived from an EMBL/GenBank/DDBJ whole genome shotgun (WGS) entry which is preliminary data.</text>
</comment>
<dbReference type="EMBL" id="BAABGJ010000012">
    <property type="protein sequence ID" value="GAA4337896.1"/>
    <property type="molecule type" value="Genomic_DNA"/>
</dbReference>
<organism evidence="2 3">
    <name type="scientific">Variovorax defluvii</name>
    <dbReference type="NCBI Taxonomy" id="913761"/>
    <lineage>
        <taxon>Bacteria</taxon>
        <taxon>Pseudomonadati</taxon>
        <taxon>Pseudomonadota</taxon>
        <taxon>Betaproteobacteria</taxon>
        <taxon>Burkholderiales</taxon>
        <taxon>Comamonadaceae</taxon>
        <taxon>Variovorax</taxon>
    </lineage>
</organism>
<evidence type="ECO:0000259" key="1">
    <source>
        <dbReference type="Pfam" id="PF04909"/>
    </source>
</evidence>
<gene>
    <name evidence="2" type="ORF">GCM10023165_16250</name>
</gene>
<evidence type="ECO:0000313" key="2">
    <source>
        <dbReference type="EMBL" id="GAA4337896.1"/>
    </source>
</evidence>
<dbReference type="InterPro" id="IPR006680">
    <property type="entry name" value="Amidohydro-rel"/>
</dbReference>
<dbReference type="PANTHER" id="PTHR35563">
    <property type="entry name" value="BARREL METAL-DEPENDENT HYDROLASE, PUTATIVE (AFU_ORTHOLOGUE AFUA_1G16240)-RELATED"/>
    <property type="match status" value="1"/>
</dbReference>